<comment type="caution">
    <text evidence="2">The sequence shown here is derived from an EMBL/GenBank/DDBJ whole genome shotgun (WGS) entry which is preliminary data.</text>
</comment>
<feature type="domain" description="Allophanate hydrolase C-terminal" evidence="1">
    <location>
        <begin position="15"/>
        <end position="133"/>
    </location>
</feature>
<accession>A0A0P7ZWL1</accession>
<evidence type="ECO:0000313" key="3">
    <source>
        <dbReference type="Proteomes" id="UP000050465"/>
    </source>
</evidence>
<organism evidence="2 3">
    <name type="scientific">Phormidesmis priestleyi Ana</name>
    <dbReference type="NCBI Taxonomy" id="1666911"/>
    <lineage>
        <taxon>Bacteria</taxon>
        <taxon>Bacillati</taxon>
        <taxon>Cyanobacteriota</taxon>
        <taxon>Cyanophyceae</taxon>
        <taxon>Leptolyngbyales</taxon>
        <taxon>Leptolyngbyaceae</taxon>
        <taxon>Phormidesmis</taxon>
    </lineage>
</organism>
<dbReference type="PATRIC" id="fig|1666911.3.peg.1505"/>
<proteinExistence type="predicted"/>
<dbReference type="AlphaFoldDB" id="A0A0P7ZWL1"/>
<dbReference type="Pfam" id="PF21986">
    <property type="entry name" value="AH_C"/>
    <property type="match status" value="1"/>
</dbReference>
<dbReference type="Proteomes" id="UP000050465">
    <property type="component" value="Unassembled WGS sequence"/>
</dbReference>
<sequence>MSSDLSSEISSDTLKLAVNGTLMRNLSLNPNLINVGSTFEREAKTEPCYRIWSIDDRYPAMIKVKEGGVAVALEVWNVPLAGLGIILSQEPPGLAIGKVGLHDGEEVLGVIGEPLTVEGKREITEYGGWRAYCEAIAKR</sequence>
<gene>
    <name evidence="2" type="ORF">HLUCCA11_13660</name>
</gene>
<evidence type="ECO:0000313" key="2">
    <source>
        <dbReference type="EMBL" id="KPQ34768.1"/>
    </source>
</evidence>
<reference evidence="2 3" key="1">
    <citation type="submission" date="2015-09" db="EMBL/GenBank/DDBJ databases">
        <title>Identification and resolution of microdiversity through metagenomic sequencing of parallel consortia.</title>
        <authorList>
            <person name="Nelson W.C."/>
            <person name="Romine M.F."/>
            <person name="Lindemann S.R."/>
        </authorList>
    </citation>
    <scope>NUCLEOTIDE SEQUENCE [LARGE SCALE GENOMIC DNA]</scope>
    <source>
        <strain evidence="2">Ana</strain>
    </source>
</reference>
<dbReference type="Gene3D" id="3.10.490.10">
    <property type="entry name" value="Gamma-glutamyl cyclotransferase-like"/>
    <property type="match status" value="1"/>
</dbReference>
<protein>
    <recommendedName>
        <fullName evidence="1">Allophanate hydrolase C-terminal domain-containing protein</fullName>
    </recommendedName>
</protein>
<dbReference type="InterPro" id="IPR053844">
    <property type="entry name" value="AH_C"/>
</dbReference>
<dbReference type="STRING" id="1666911.HLUCCA11_13660"/>
<evidence type="ECO:0000259" key="1">
    <source>
        <dbReference type="Pfam" id="PF21986"/>
    </source>
</evidence>
<name>A0A0P7ZWL1_9CYAN</name>
<dbReference type="EMBL" id="LJZR01000017">
    <property type="protein sequence ID" value="KPQ34768.1"/>
    <property type="molecule type" value="Genomic_DNA"/>
</dbReference>